<proteinExistence type="predicted"/>
<dbReference type="GO" id="GO:0016491">
    <property type="term" value="F:oxidoreductase activity"/>
    <property type="evidence" value="ECO:0007669"/>
    <property type="project" value="UniProtKB-ARBA"/>
</dbReference>
<name>E1RKH7_METP4</name>
<evidence type="ECO:0000256" key="4">
    <source>
        <dbReference type="ARBA" id="ARBA00023014"/>
    </source>
</evidence>
<dbReference type="PROSITE" id="PS51379">
    <property type="entry name" value="4FE4S_FER_2"/>
    <property type="match status" value="2"/>
</dbReference>
<dbReference type="PANTHER" id="PTHR24960">
    <property type="entry name" value="PHOTOSYSTEM I IRON-SULFUR CENTER-RELATED"/>
    <property type="match status" value="1"/>
</dbReference>
<dbReference type="InterPro" id="IPR017900">
    <property type="entry name" value="4Fe4S_Fe_S_CS"/>
</dbReference>
<dbReference type="SUPFAM" id="SSF52218">
    <property type="entry name" value="Flavoproteins"/>
    <property type="match status" value="1"/>
</dbReference>
<evidence type="ECO:0000259" key="5">
    <source>
        <dbReference type="PROSITE" id="PS50902"/>
    </source>
</evidence>
<dbReference type="InterPro" id="IPR029039">
    <property type="entry name" value="Flavoprotein-like_sf"/>
</dbReference>
<dbReference type="InterPro" id="IPR047964">
    <property type="entry name" value="EFR1-like"/>
</dbReference>
<dbReference type="EMBL" id="CP002117">
    <property type="protein sequence ID" value="ADN35830.1"/>
    <property type="molecule type" value="Genomic_DNA"/>
</dbReference>
<dbReference type="SUPFAM" id="SSF54862">
    <property type="entry name" value="4Fe-4S ferredoxins"/>
    <property type="match status" value="1"/>
</dbReference>
<dbReference type="OrthoDB" id="73155at2157"/>
<feature type="domain" description="Flavodoxin-like" evidence="5">
    <location>
        <begin position="3"/>
        <end position="153"/>
    </location>
</feature>
<reference evidence="7 8" key="1">
    <citation type="journal article" date="2010" name="Stand. Genomic Sci.">
        <title>Complete genome sequence of Methanoplanus petrolearius type strain (SEBR 4847).</title>
        <authorList>
            <person name="Brambilla E."/>
            <person name="Djao O.D."/>
            <person name="Daligault H."/>
            <person name="Lapidus A."/>
            <person name="Lucas S."/>
            <person name="Hammon N."/>
            <person name="Nolan M."/>
            <person name="Tice H."/>
            <person name="Cheng J.F."/>
            <person name="Han C."/>
            <person name="Tapia R."/>
            <person name="Goodwin L."/>
            <person name="Pitluck S."/>
            <person name="Liolios K."/>
            <person name="Ivanova N."/>
            <person name="Mavromatis K."/>
            <person name="Mikhailova N."/>
            <person name="Pati A."/>
            <person name="Chen A."/>
            <person name="Palaniappan K."/>
            <person name="Land M."/>
            <person name="Hauser L."/>
            <person name="Chang Y.J."/>
            <person name="Jeffries C.D."/>
            <person name="Rohde M."/>
            <person name="Spring S."/>
            <person name="Sikorski J."/>
            <person name="Goker M."/>
            <person name="Woyke T."/>
            <person name="Bristow J."/>
            <person name="Eisen J.A."/>
            <person name="Markowitz V."/>
            <person name="Hugenholtz P."/>
            <person name="Kyrpides N.C."/>
            <person name="Klenk H.P."/>
        </authorList>
    </citation>
    <scope>NUCLEOTIDE SEQUENCE [LARGE SCALE GENOMIC DNA]</scope>
    <source>
        <strain evidence="8">DSM 11571 / OCM 486 / SEBR 4847</strain>
    </source>
</reference>
<dbReference type="Gene3D" id="3.30.70.20">
    <property type="match status" value="1"/>
</dbReference>
<evidence type="ECO:0000256" key="1">
    <source>
        <dbReference type="ARBA" id="ARBA00022485"/>
    </source>
</evidence>
<dbReference type="eggNOG" id="arCOG02449">
    <property type="taxonomic scope" value="Archaea"/>
</dbReference>
<sequence>MKILTLYYSATGNTEKIADVITKKLRELGADAERKDITPYNTRQNEIDLSPYDAVIFGFPVYSWRAPREAREWLYTLDGRNMKCSMFFTYGGFIIHPAHYSTQQILEKQGFTVVSSAEFLARHTFNLGGWKAMEDRPNGSDCEVAEEYAERTYRRFTGEDNGILQDLEKTEYTEEFLDEIEKFRFKILTQLPTREGAECSLCGICEESCPSGAMDAETGEADPEKCTACLACVSKCPEDALKINDMKGSWEYKLNIENISVDEMNKKKSRIYL</sequence>
<dbReference type="InterPro" id="IPR026816">
    <property type="entry name" value="Flavodoxin_dom"/>
</dbReference>
<dbReference type="STRING" id="679926.Mpet_1063"/>
<keyword evidence="8" id="KW-1185">Reference proteome</keyword>
<dbReference type="Pfam" id="PF12724">
    <property type="entry name" value="Flavodoxin_5"/>
    <property type="match status" value="1"/>
</dbReference>
<dbReference type="RefSeq" id="WP_013329008.1">
    <property type="nucleotide sequence ID" value="NC_014507.1"/>
</dbReference>
<keyword evidence="3" id="KW-0408">Iron</keyword>
<dbReference type="GO" id="GO:0046872">
    <property type="term" value="F:metal ion binding"/>
    <property type="evidence" value="ECO:0007669"/>
    <property type="project" value="UniProtKB-KW"/>
</dbReference>
<keyword evidence="4" id="KW-0411">Iron-sulfur</keyword>
<dbReference type="Pfam" id="PF13237">
    <property type="entry name" value="Fer4_10"/>
    <property type="match status" value="1"/>
</dbReference>
<dbReference type="InterPro" id="IPR050157">
    <property type="entry name" value="PSI_iron-sulfur_center"/>
</dbReference>
<dbReference type="GeneID" id="9743527"/>
<dbReference type="PROSITE" id="PS50902">
    <property type="entry name" value="FLAVODOXIN_LIKE"/>
    <property type="match status" value="1"/>
</dbReference>
<organism evidence="7 8">
    <name type="scientific">Methanolacinia petrolearia (strain DSM 11571 / OCM 486 / SEBR 4847)</name>
    <name type="common">Methanoplanus petrolearius</name>
    <dbReference type="NCBI Taxonomy" id="679926"/>
    <lineage>
        <taxon>Archaea</taxon>
        <taxon>Methanobacteriati</taxon>
        <taxon>Methanobacteriota</taxon>
        <taxon>Stenosarchaea group</taxon>
        <taxon>Methanomicrobia</taxon>
        <taxon>Methanomicrobiales</taxon>
        <taxon>Methanomicrobiaceae</taxon>
        <taxon>Methanolacinia</taxon>
    </lineage>
</organism>
<dbReference type="NCBIfam" id="NF038196">
    <property type="entry name" value="ferrodoxin_EFR1"/>
    <property type="match status" value="1"/>
</dbReference>
<keyword evidence="1" id="KW-0004">4Fe-4S</keyword>
<evidence type="ECO:0000313" key="7">
    <source>
        <dbReference type="EMBL" id="ADN35830.1"/>
    </source>
</evidence>
<gene>
    <name evidence="7" type="ordered locus">Mpet_1063</name>
</gene>
<dbReference type="HOGENOM" id="CLU_069541_0_0_2"/>
<protein>
    <submittedName>
        <fullName evidence="7">Flavodoxin/nitric oxide synthase</fullName>
    </submittedName>
</protein>
<feature type="domain" description="4Fe-4S ferredoxin-type" evidence="6">
    <location>
        <begin position="190"/>
        <end position="215"/>
    </location>
</feature>
<evidence type="ECO:0000256" key="3">
    <source>
        <dbReference type="ARBA" id="ARBA00023004"/>
    </source>
</evidence>
<dbReference type="KEGG" id="mpi:Mpet_1063"/>
<dbReference type="GO" id="GO:0051539">
    <property type="term" value="F:4 iron, 4 sulfur cluster binding"/>
    <property type="evidence" value="ECO:0007669"/>
    <property type="project" value="UniProtKB-KW"/>
</dbReference>
<accession>E1RKH7</accession>
<dbReference type="GO" id="GO:0010181">
    <property type="term" value="F:FMN binding"/>
    <property type="evidence" value="ECO:0007669"/>
    <property type="project" value="InterPro"/>
</dbReference>
<dbReference type="PANTHER" id="PTHR24960:SF79">
    <property type="entry name" value="PHOTOSYSTEM I IRON-SULFUR CENTER"/>
    <property type="match status" value="1"/>
</dbReference>
<keyword evidence="2" id="KW-0479">Metal-binding</keyword>
<dbReference type="InterPro" id="IPR017896">
    <property type="entry name" value="4Fe4S_Fe-S-bd"/>
</dbReference>
<feature type="domain" description="4Fe-4S ferredoxin-type" evidence="6">
    <location>
        <begin position="217"/>
        <end position="246"/>
    </location>
</feature>
<dbReference type="PROSITE" id="PS00198">
    <property type="entry name" value="4FE4S_FER_1"/>
    <property type="match status" value="1"/>
</dbReference>
<dbReference type="Gene3D" id="3.40.50.360">
    <property type="match status" value="1"/>
</dbReference>
<evidence type="ECO:0000259" key="6">
    <source>
        <dbReference type="PROSITE" id="PS51379"/>
    </source>
</evidence>
<dbReference type="Proteomes" id="UP000006565">
    <property type="component" value="Chromosome"/>
</dbReference>
<evidence type="ECO:0000313" key="8">
    <source>
        <dbReference type="Proteomes" id="UP000006565"/>
    </source>
</evidence>
<dbReference type="InterPro" id="IPR008254">
    <property type="entry name" value="Flavodoxin/NO_synth"/>
</dbReference>
<dbReference type="AlphaFoldDB" id="E1RKH7"/>
<evidence type="ECO:0000256" key="2">
    <source>
        <dbReference type="ARBA" id="ARBA00022723"/>
    </source>
</evidence>